<dbReference type="Gene3D" id="3.30.1130.10">
    <property type="match status" value="1"/>
</dbReference>
<dbReference type="PANTHER" id="PTHR42844">
    <property type="entry name" value="DIHYDRONEOPTERIN ALDOLASE 1-RELATED"/>
    <property type="match status" value="1"/>
</dbReference>
<dbReference type="STRING" id="266762.HQ36_07200"/>
<keyword evidence="5 6" id="KW-0456">Lyase</keyword>
<dbReference type="OrthoDB" id="9803748at2"/>
<dbReference type="SMART" id="SM00905">
    <property type="entry name" value="FolB"/>
    <property type="match status" value="1"/>
</dbReference>
<dbReference type="SUPFAM" id="SSF55620">
    <property type="entry name" value="Tetrahydrobiopterin biosynthesis enzymes-like"/>
    <property type="match status" value="1"/>
</dbReference>
<dbReference type="eggNOG" id="COG1539">
    <property type="taxonomic scope" value="Bacteria"/>
</dbReference>
<evidence type="ECO:0000313" key="8">
    <source>
        <dbReference type="EMBL" id="KGN97343.1"/>
    </source>
</evidence>
<dbReference type="UniPathway" id="UPA00077">
    <property type="reaction ID" value="UER00154"/>
</dbReference>
<dbReference type="PANTHER" id="PTHR42844:SF1">
    <property type="entry name" value="DIHYDRONEOPTERIN ALDOLASE 1-RELATED"/>
    <property type="match status" value="1"/>
</dbReference>
<dbReference type="GO" id="GO:0046654">
    <property type="term" value="P:tetrahydrofolate biosynthetic process"/>
    <property type="evidence" value="ECO:0007669"/>
    <property type="project" value="UniProtKB-UniRule"/>
</dbReference>
<evidence type="ECO:0000259" key="7">
    <source>
        <dbReference type="SMART" id="SM00905"/>
    </source>
</evidence>
<comment type="pathway">
    <text evidence="2 6">Cofactor biosynthesis; tetrahydrofolate biosynthesis; 2-amino-4-hydroxy-6-hydroxymethyl-7,8-dihydropteridine diphosphate from 7,8-dihydroneopterin triphosphate: step 3/4.</text>
</comment>
<keyword evidence="4 6" id="KW-0289">Folate biosynthesis</keyword>
<evidence type="ECO:0000256" key="2">
    <source>
        <dbReference type="ARBA" id="ARBA00005013"/>
    </source>
</evidence>
<comment type="function">
    <text evidence="6">Catalyzes the conversion of 7,8-dihydroneopterin to 6-hydroxymethyl-7,8-dihydropterin.</text>
</comment>
<dbReference type="GO" id="GO:0005737">
    <property type="term" value="C:cytoplasm"/>
    <property type="evidence" value="ECO:0007669"/>
    <property type="project" value="TreeGrafter"/>
</dbReference>
<dbReference type="EC" id="4.1.2.25" evidence="6"/>
<sequence>MKTSIELSGMRFYAYHGVFEQEQKVGNWFLVDLVLYVDISKAMYSDCLTDTINYALVYDWVAQEMQQPSLLIEHVAGRIIEHIAQECPSIQSVRVKVTKQNPPFKGQIEGVSVVAERDL</sequence>
<dbReference type="NCBIfam" id="TIGR00525">
    <property type="entry name" value="folB"/>
    <property type="match status" value="1"/>
</dbReference>
<dbReference type="CDD" id="cd00534">
    <property type="entry name" value="DHNA_DHNTPE"/>
    <property type="match status" value="1"/>
</dbReference>
<evidence type="ECO:0000313" key="9">
    <source>
        <dbReference type="Proteomes" id="UP000030134"/>
    </source>
</evidence>
<dbReference type="InterPro" id="IPR006156">
    <property type="entry name" value="Dihydroneopterin_aldolase"/>
</dbReference>
<feature type="domain" description="Dihydroneopterin aldolase/epimerase" evidence="7">
    <location>
        <begin position="5"/>
        <end position="117"/>
    </location>
</feature>
<name>A0A0A2G248_9PORP</name>
<accession>A0A0A2G248</accession>
<gene>
    <name evidence="8" type="ORF">HQ36_07200</name>
</gene>
<reference evidence="8 9" key="1">
    <citation type="submission" date="2014-08" db="EMBL/GenBank/DDBJ databases">
        <title>Porphyromonas gingivicanis strain:COT-022_OH1391 Genome sequencing.</title>
        <authorList>
            <person name="Wallis C."/>
            <person name="Deusch O."/>
            <person name="O'Flynn C."/>
            <person name="Davis I."/>
            <person name="Jospin G."/>
            <person name="Darling A.E."/>
            <person name="Coil D.A."/>
            <person name="Alexiev A."/>
            <person name="Horsfall A."/>
            <person name="Kirkwood N."/>
            <person name="Harris S."/>
            <person name="Eisen J.A."/>
        </authorList>
    </citation>
    <scope>NUCLEOTIDE SEQUENCE [LARGE SCALE GENOMIC DNA]</scope>
    <source>
        <strain evidence="9">COT-022 OH1391</strain>
    </source>
</reference>
<keyword evidence="9" id="KW-1185">Reference proteome</keyword>
<comment type="similarity">
    <text evidence="3 6">Belongs to the DHNA family.</text>
</comment>
<evidence type="ECO:0000256" key="3">
    <source>
        <dbReference type="ARBA" id="ARBA00005708"/>
    </source>
</evidence>
<dbReference type="InterPro" id="IPR043133">
    <property type="entry name" value="GTP-CH-I_C/QueF"/>
</dbReference>
<dbReference type="RefSeq" id="WP_036884763.1">
    <property type="nucleotide sequence ID" value="NZ_JQZW01000013.1"/>
</dbReference>
<evidence type="ECO:0000256" key="5">
    <source>
        <dbReference type="ARBA" id="ARBA00023239"/>
    </source>
</evidence>
<evidence type="ECO:0000256" key="1">
    <source>
        <dbReference type="ARBA" id="ARBA00001353"/>
    </source>
</evidence>
<dbReference type="EMBL" id="JQZW01000013">
    <property type="protein sequence ID" value="KGN97343.1"/>
    <property type="molecule type" value="Genomic_DNA"/>
</dbReference>
<comment type="catalytic activity">
    <reaction evidence="1 6">
        <text>7,8-dihydroneopterin = 6-hydroxymethyl-7,8-dihydropterin + glycolaldehyde</text>
        <dbReference type="Rhea" id="RHEA:10540"/>
        <dbReference type="ChEBI" id="CHEBI:17001"/>
        <dbReference type="ChEBI" id="CHEBI:17071"/>
        <dbReference type="ChEBI" id="CHEBI:44841"/>
        <dbReference type="EC" id="4.1.2.25"/>
    </reaction>
</comment>
<dbReference type="GO" id="GO:0004150">
    <property type="term" value="F:dihydroneopterin aldolase activity"/>
    <property type="evidence" value="ECO:0007669"/>
    <property type="project" value="UniProtKB-UniRule"/>
</dbReference>
<dbReference type="NCBIfam" id="TIGR00526">
    <property type="entry name" value="folB_dom"/>
    <property type="match status" value="1"/>
</dbReference>
<dbReference type="Proteomes" id="UP000030134">
    <property type="component" value="Unassembled WGS sequence"/>
</dbReference>
<organism evidence="8 9">
    <name type="scientific">Porphyromonas gingivicanis</name>
    <dbReference type="NCBI Taxonomy" id="266762"/>
    <lineage>
        <taxon>Bacteria</taxon>
        <taxon>Pseudomonadati</taxon>
        <taxon>Bacteroidota</taxon>
        <taxon>Bacteroidia</taxon>
        <taxon>Bacteroidales</taxon>
        <taxon>Porphyromonadaceae</taxon>
        <taxon>Porphyromonas</taxon>
    </lineage>
</organism>
<comment type="caution">
    <text evidence="8">The sequence shown here is derived from an EMBL/GenBank/DDBJ whole genome shotgun (WGS) entry which is preliminary data.</text>
</comment>
<evidence type="ECO:0000256" key="6">
    <source>
        <dbReference type="RuleBase" id="RU362079"/>
    </source>
</evidence>
<dbReference type="AlphaFoldDB" id="A0A0A2G248"/>
<dbReference type="InterPro" id="IPR006157">
    <property type="entry name" value="FolB_dom"/>
</dbReference>
<proteinExistence type="inferred from homology"/>
<evidence type="ECO:0000256" key="4">
    <source>
        <dbReference type="ARBA" id="ARBA00022909"/>
    </source>
</evidence>
<dbReference type="Pfam" id="PF02152">
    <property type="entry name" value="FolB"/>
    <property type="match status" value="1"/>
</dbReference>
<dbReference type="GO" id="GO:0046656">
    <property type="term" value="P:folic acid biosynthetic process"/>
    <property type="evidence" value="ECO:0007669"/>
    <property type="project" value="UniProtKB-UniRule"/>
</dbReference>
<protein>
    <recommendedName>
        <fullName evidence="6">7,8-dihydroneopterin aldolase</fullName>
        <ecNumber evidence="6">4.1.2.25</ecNumber>
    </recommendedName>
</protein>